<dbReference type="RefSeq" id="XP_002838916.1">
    <property type="nucleotide sequence ID" value="XM_002838870.1"/>
</dbReference>
<dbReference type="InParanoid" id="D5GF14"/>
<sequence>MALSTTIAKPTAIYNADTQRRKKKRKKYIIRSFRPSAEKKDKVPLSTPPPHFMFHILHFR</sequence>
<dbReference type="AlphaFoldDB" id="D5GF14"/>
<evidence type="ECO:0000313" key="1">
    <source>
        <dbReference type="EMBL" id="CAZ83107.1"/>
    </source>
</evidence>
<dbReference type="EMBL" id="FN430197">
    <property type="protein sequence ID" value="CAZ83107.1"/>
    <property type="molecule type" value="Genomic_DNA"/>
</dbReference>
<reference evidence="1 2" key="1">
    <citation type="journal article" date="2010" name="Nature">
        <title>Perigord black truffle genome uncovers evolutionary origins and mechanisms of symbiosis.</title>
        <authorList>
            <person name="Martin F."/>
            <person name="Kohler A."/>
            <person name="Murat C."/>
            <person name="Balestrini R."/>
            <person name="Coutinho P.M."/>
            <person name="Jaillon O."/>
            <person name="Montanini B."/>
            <person name="Morin E."/>
            <person name="Noel B."/>
            <person name="Percudani R."/>
            <person name="Porcel B."/>
            <person name="Rubini A."/>
            <person name="Amicucci A."/>
            <person name="Amselem J."/>
            <person name="Anthouard V."/>
            <person name="Arcioni S."/>
            <person name="Artiguenave F."/>
            <person name="Aury J.M."/>
            <person name="Ballario P."/>
            <person name="Bolchi A."/>
            <person name="Brenna A."/>
            <person name="Brun A."/>
            <person name="Buee M."/>
            <person name="Cantarel B."/>
            <person name="Chevalier G."/>
            <person name="Couloux A."/>
            <person name="Da Silva C."/>
            <person name="Denoeud F."/>
            <person name="Duplessis S."/>
            <person name="Ghignone S."/>
            <person name="Hilselberger B."/>
            <person name="Iotti M."/>
            <person name="Marcais B."/>
            <person name="Mello A."/>
            <person name="Miranda M."/>
            <person name="Pacioni G."/>
            <person name="Quesneville H."/>
            <person name="Riccioni C."/>
            <person name="Ruotolo R."/>
            <person name="Splivallo R."/>
            <person name="Stocchi V."/>
            <person name="Tisserant E."/>
            <person name="Viscomi A.R."/>
            <person name="Zambonelli A."/>
            <person name="Zampieri E."/>
            <person name="Henrissat B."/>
            <person name="Lebrun M.H."/>
            <person name="Paolocci F."/>
            <person name="Bonfante P."/>
            <person name="Ottonello S."/>
            <person name="Wincker P."/>
        </authorList>
    </citation>
    <scope>NUCLEOTIDE SEQUENCE [LARGE SCALE GENOMIC DNA]</scope>
    <source>
        <strain evidence="1 2">Mel28</strain>
    </source>
</reference>
<accession>D5GF14</accession>
<organism evidence="1 2">
    <name type="scientific">Tuber melanosporum (strain Mel28)</name>
    <name type="common">Perigord black truffle</name>
    <dbReference type="NCBI Taxonomy" id="656061"/>
    <lineage>
        <taxon>Eukaryota</taxon>
        <taxon>Fungi</taxon>
        <taxon>Dikarya</taxon>
        <taxon>Ascomycota</taxon>
        <taxon>Pezizomycotina</taxon>
        <taxon>Pezizomycetes</taxon>
        <taxon>Pezizales</taxon>
        <taxon>Tuberaceae</taxon>
        <taxon>Tuber</taxon>
    </lineage>
</organism>
<name>D5GF14_TUBMM</name>
<proteinExistence type="predicted"/>
<dbReference type="KEGG" id="tml:GSTUM_00006694001"/>
<dbReference type="Proteomes" id="UP000006911">
    <property type="component" value="Unassembled WGS sequence"/>
</dbReference>
<evidence type="ECO:0000313" key="2">
    <source>
        <dbReference type="Proteomes" id="UP000006911"/>
    </source>
</evidence>
<gene>
    <name evidence="1" type="ORF">GSTUM_00006694001</name>
</gene>
<protein>
    <submittedName>
        <fullName evidence="1">(Perigord truffle) hypothetical protein</fullName>
    </submittedName>
</protein>
<dbReference type="HOGENOM" id="CLU_2943504_0_0_1"/>
<dbReference type="GeneID" id="9188645"/>
<keyword evidence="2" id="KW-1185">Reference proteome</keyword>